<comment type="caution">
    <text evidence="1">The sequence shown here is derived from an EMBL/GenBank/DDBJ whole genome shotgun (WGS) entry which is preliminary data.</text>
</comment>
<dbReference type="AlphaFoldDB" id="A0A1F8EVT6"/>
<protein>
    <submittedName>
        <fullName evidence="1">Uncharacterized protein</fullName>
    </submittedName>
</protein>
<evidence type="ECO:0000313" key="1">
    <source>
        <dbReference type="EMBL" id="OGN04450.1"/>
    </source>
</evidence>
<sequence length="174" mass="20789">MKIEIAQKEFLHREFFAMAWSAASQHNKIYRKDKKVSENKKTEFHKFMREILNSISEGYKKEIDEKQHVGNINGLKDKIEKNYDNLLKNSKITFGTCQKVLNVYLKYLWSLKEIATPPHCPIDSFVIKELRKKFSKISWTKIEERDYWDIIETIKEIAKGQSIAEWELIIFNDR</sequence>
<dbReference type="EMBL" id="MGJJ01000024">
    <property type="protein sequence ID" value="OGN04450.1"/>
    <property type="molecule type" value="Genomic_DNA"/>
</dbReference>
<gene>
    <name evidence="1" type="ORF">A2746_01830</name>
</gene>
<accession>A0A1F8EVT6</accession>
<evidence type="ECO:0000313" key="2">
    <source>
        <dbReference type="Proteomes" id="UP000177419"/>
    </source>
</evidence>
<proteinExistence type="predicted"/>
<dbReference type="Proteomes" id="UP000177419">
    <property type="component" value="Unassembled WGS sequence"/>
</dbReference>
<name>A0A1F8EVT6_9BACT</name>
<reference evidence="1 2" key="1">
    <citation type="journal article" date="2016" name="Nat. Commun.">
        <title>Thousands of microbial genomes shed light on interconnected biogeochemical processes in an aquifer system.</title>
        <authorList>
            <person name="Anantharaman K."/>
            <person name="Brown C.T."/>
            <person name="Hug L.A."/>
            <person name="Sharon I."/>
            <person name="Castelle C.J."/>
            <person name="Probst A.J."/>
            <person name="Thomas B.C."/>
            <person name="Singh A."/>
            <person name="Wilkins M.J."/>
            <person name="Karaoz U."/>
            <person name="Brodie E.L."/>
            <person name="Williams K.H."/>
            <person name="Hubbard S.S."/>
            <person name="Banfield J.F."/>
        </authorList>
    </citation>
    <scope>NUCLEOTIDE SEQUENCE [LARGE SCALE GENOMIC DNA]</scope>
</reference>
<organism evidence="1 2">
    <name type="scientific">Candidatus Yanofskybacteria bacterium RIFCSPHIGHO2_01_FULL_44_22</name>
    <dbReference type="NCBI Taxonomy" id="1802669"/>
    <lineage>
        <taxon>Bacteria</taxon>
        <taxon>Candidatus Yanofskyibacteriota</taxon>
    </lineage>
</organism>